<protein>
    <recommendedName>
        <fullName evidence="4">biotin carboxylase</fullName>
        <ecNumber evidence="4">6.3.4.14</ecNumber>
    </recommendedName>
</protein>
<dbReference type="Proteomes" id="UP001597252">
    <property type="component" value="Unassembled WGS sequence"/>
</dbReference>
<dbReference type="SMART" id="SM00878">
    <property type="entry name" value="Biotin_carb_C"/>
    <property type="match status" value="1"/>
</dbReference>
<comment type="catalytic activity">
    <reaction evidence="10">
        <text>N(6)-biotinyl-L-lysyl-[protein] + hydrogencarbonate + ATP = N(6)-carboxybiotinyl-L-lysyl-[protein] + ADP + phosphate + H(+)</text>
        <dbReference type="Rhea" id="RHEA:13501"/>
        <dbReference type="Rhea" id="RHEA-COMP:10505"/>
        <dbReference type="Rhea" id="RHEA-COMP:10506"/>
        <dbReference type="ChEBI" id="CHEBI:15378"/>
        <dbReference type="ChEBI" id="CHEBI:17544"/>
        <dbReference type="ChEBI" id="CHEBI:30616"/>
        <dbReference type="ChEBI" id="CHEBI:43474"/>
        <dbReference type="ChEBI" id="CHEBI:83144"/>
        <dbReference type="ChEBI" id="CHEBI:83145"/>
        <dbReference type="ChEBI" id="CHEBI:456216"/>
        <dbReference type="EC" id="6.3.4.14"/>
    </reaction>
</comment>
<evidence type="ECO:0000256" key="11">
    <source>
        <dbReference type="PROSITE-ProRule" id="PRU00409"/>
    </source>
</evidence>
<dbReference type="SUPFAM" id="SSF52440">
    <property type="entry name" value="PreATP-grasp domain"/>
    <property type="match status" value="1"/>
</dbReference>
<dbReference type="EMBL" id="JBHTON010000016">
    <property type="protein sequence ID" value="MFD1484810.1"/>
    <property type="molecule type" value="Genomic_DNA"/>
</dbReference>
<dbReference type="Gene3D" id="3.30.1490.20">
    <property type="entry name" value="ATP-grasp fold, A domain"/>
    <property type="match status" value="1"/>
</dbReference>
<dbReference type="Pfam" id="PF02785">
    <property type="entry name" value="Biotin_carb_C"/>
    <property type="match status" value="1"/>
</dbReference>
<evidence type="ECO:0000256" key="8">
    <source>
        <dbReference type="ARBA" id="ARBA00023211"/>
    </source>
</evidence>
<comment type="function">
    <text evidence="3">This protein is a component of the acetyl coenzyme A carboxylase complex; first, biotin carboxylase catalyzes the carboxylation of the carrier protein and then the transcarboxylase transfers the carboxyl group to form malonyl-CoA.</text>
</comment>
<dbReference type="Gene3D" id="3.40.50.20">
    <property type="match status" value="1"/>
</dbReference>
<proteinExistence type="predicted"/>
<dbReference type="InterPro" id="IPR005479">
    <property type="entry name" value="CPAse_ATP-bd"/>
</dbReference>
<evidence type="ECO:0000256" key="4">
    <source>
        <dbReference type="ARBA" id="ARBA00013263"/>
    </source>
</evidence>
<dbReference type="PROSITE" id="PS00866">
    <property type="entry name" value="CPSASE_1"/>
    <property type="match status" value="1"/>
</dbReference>
<keyword evidence="5" id="KW-0436">Ligase</keyword>
<comment type="caution">
    <text evidence="14">The sequence shown here is derived from an EMBL/GenBank/DDBJ whole genome shotgun (WGS) entry which is preliminary data.</text>
</comment>
<feature type="domain" description="Biotin carboxylation" evidence="13">
    <location>
        <begin position="1"/>
        <end position="446"/>
    </location>
</feature>
<evidence type="ECO:0000256" key="7">
    <source>
        <dbReference type="ARBA" id="ARBA00022840"/>
    </source>
</evidence>
<evidence type="ECO:0000256" key="9">
    <source>
        <dbReference type="ARBA" id="ARBA00023267"/>
    </source>
</evidence>
<evidence type="ECO:0000259" key="12">
    <source>
        <dbReference type="PROSITE" id="PS50975"/>
    </source>
</evidence>
<dbReference type="PROSITE" id="PS50975">
    <property type="entry name" value="ATP_GRASP"/>
    <property type="match status" value="1"/>
</dbReference>
<dbReference type="PROSITE" id="PS00867">
    <property type="entry name" value="CPSASE_2"/>
    <property type="match status" value="1"/>
</dbReference>
<keyword evidence="6 11" id="KW-0547">Nucleotide-binding</keyword>
<dbReference type="InterPro" id="IPR011054">
    <property type="entry name" value="Rudment_hybrid_motif"/>
</dbReference>
<reference evidence="15" key="1">
    <citation type="journal article" date="2019" name="Int. J. Syst. Evol. Microbiol.">
        <title>The Global Catalogue of Microorganisms (GCM) 10K type strain sequencing project: providing services to taxonomists for standard genome sequencing and annotation.</title>
        <authorList>
            <consortium name="The Broad Institute Genomics Platform"/>
            <consortium name="The Broad Institute Genome Sequencing Center for Infectious Disease"/>
            <person name="Wu L."/>
            <person name="Ma J."/>
        </authorList>
    </citation>
    <scope>NUCLEOTIDE SEQUENCE [LARGE SCALE GENOMIC DNA]</scope>
    <source>
        <strain evidence="15">CCM 8903</strain>
    </source>
</reference>
<evidence type="ECO:0000256" key="5">
    <source>
        <dbReference type="ARBA" id="ARBA00022598"/>
    </source>
</evidence>
<comment type="cofactor">
    <cofactor evidence="1">
        <name>Mn(2+)</name>
        <dbReference type="ChEBI" id="CHEBI:29035"/>
    </cofactor>
</comment>
<evidence type="ECO:0000256" key="2">
    <source>
        <dbReference type="ARBA" id="ARBA00001946"/>
    </source>
</evidence>
<dbReference type="SUPFAM" id="SSF51246">
    <property type="entry name" value="Rudiment single hybrid motif"/>
    <property type="match status" value="1"/>
</dbReference>
<dbReference type="InterPro" id="IPR005481">
    <property type="entry name" value="BC-like_N"/>
</dbReference>
<keyword evidence="15" id="KW-1185">Reference proteome</keyword>
<dbReference type="InterPro" id="IPR013815">
    <property type="entry name" value="ATP_grasp_subdomain_1"/>
</dbReference>
<evidence type="ECO:0000259" key="13">
    <source>
        <dbReference type="PROSITE" id="PS50979"/>
    </source>
</evidence>
<comment type="cofactor">
    <cofactor evidence="2">
        <name>Mg(2+)</name>
        <dbReference type="ChEBI" id="CHEBI:18420"/>
    </cofactor>
</comment>
<dbReference type="InterPro" id="IPR051602">
    <property type="entry name" value="ACC_Biotin_Carboxylase"/>
</dbReference>
<keyword evidence="8" id="KW-0464">Manganese</keyword>
<keyword evidence="9" id="KW-0092">Biotin</keyword>
<dbReference type="InterPro" id="IPR005482">
    <property type="entry name" value="Biotin_COase_C"/>
</dbReference>
<sequence length="455" mass="48007">MFKRILVANRGEIAVRLIQVIHELGASAVAVYSQADQAALHVQLADTAVCIGPAKASDSYLQMQNILAAAVLTGAEAIHPGFGFLAESADFAELCAQAGIVFIGPSATVIQTLGDKAQARALVQGLNVPVIPGSPPVTTLADALTAAADLGYPVMLKAAAGGGGKGIRKVASAKQLQAEWAVAQGEATAAFGAAAMYLEKVLVGAKHLEVQVLADRQGAVWTLPERDCSLQRHKQKLLEISPSLTCTPALRTHLQTLAERIAIGSHYENAGTVEFLVTPKGQAYFMEMNTRIQVEHPVSEMVTGLDLLAAQINVAAGQALAHGTTRWQPQGVAIECRLNAEAPAQDFAPQTGTITRLQWPLGGTGVRVDRGIRCGDVIGPYYDAMLAKLIVHADTAAGAWAKMARALAELEIAGVQTNVSFQQALITDPVIQKGTAAIDYVDRVVIPNWQQQEAI</sequence>
<dbReference type="Gene3D" id="3.30.470.20">
    <property type="entry name" value="ATP-grasp fold, B domain"/>
    <property type="match status" value="1"/>
</dbReference>
<evidence type="ECO:0000256" key="3">
    <source>
        <dbReference type="ARBA" id="ARBA00003761"/>
    </source>
</evidence>
<evidence type="ECO:0000256" key="6">
    <source>
        <dbReference type="ARBA" id="ARBA00022741"/>
    </source>
</evidence>
<dbReference type="Pfam" id="PF02786">
    <property type="entry name" value="CPSase_L_D2"/>
    <property type="match status" value="1"/>
</dbReference>
<gene>
    <name evidence="14" type="ORF">ACFQ5J_06170</name>
</gene>
<dbReference type="EC" id="6.3.4.14" evidence="4"/>
<dbReference type="PANTHER" id="PTHR48095">
    <property type="entry name" value="PYRUVATE CARBOXYLASE SUBUNIT A"/>
    <property type="match status" value="1"/>
</dbReference>
<dbReference type="SUPFAM" id="SSF56059">
    <property type="entry name" value="Glutathione synthetase ATP-binding domain-like"/>
    <property type="match status" value="1"/>
</dbReference>
<evidence type="ECO:0000256" key="1">
    <source>
        <dbReference type="ARBA" id="ARBA00001936"/>
    </source>
</evidence>
<evidence type="ECO:0000313" key="14">
    <source>
        <dbReference type="EMBL" id="MFD1484810.1"/>
    </source>
</evidence>
<evidence type="ECO:0000313" key="15">
    <source>
        <dbReference type="Proteomes" id="UP001597252"/>
    </source>
</evidence>
<dbReference type="InterPro" id="IPR011761">
    <property type="entry name" value="ATP-grasp"/>
</dbReference>
<dbReference type="PANTHER" id="PTHR48095:SF2">
    <property type="entry name" value="BIOTIN CARBOXYLASE, CHLOROPLASTIC"/>
    <property type="match status" value="1"/>
</dbReference>
<dbReference type="RefSeq" id="WP_125752884.1">
    <property type="nucleotide sequence ID" value="NZ_JBHTON010000016.1"/>
</dbReference>
<dbReference type="InterPro" id="IPR011764">
    <property type="entry name" value="Biotin_carboxylation_dom"/>
</dbReference>
<keyword evidence="7 11" id="KW-0067">ATP-binding</keyword>
<accession>A0ABW4E8A0</accession>
<dbReference type="InterPro" id="IPR016185">
    <property type="entry name" value="PreATP-grasp_dom_sf"/>
</dbReference>
<feature type="domain" description="ATP-grasp" evidence="12">
    <location>
        <begin position="120"/>
        <end position="316"/>
    </location>
</feature>
<organism evidence="14 15">
    <name type="scientific">Lacticaseibacillus baoqingensis</name>
    <dbReference type="NCBI Taxonomy" id="2486013"/>
    <lineage>
        <taxon>Bacteria</taxon>
        <taxon>Bacillati</taxon>
        <taxon>Bacillota</taxon>
        <taxon>Bacilli</taxon>
        <taxon>Lactobacillales</taxon>
        <taxon>Lactobacillaceae</taxon>
        <taxon>Lacticaseibacillus</taxon>
    </lineage>
</organism>
<dbReference type="Pfam" id="PF00289">
    <property type="entry name" value="Biotin_carb_N"/>
    <property type="match status" value="1"/>
</dbReference>
<name>A0ABW4E8A0_9LACO</name>
<evidence type="ECO:0000256" key="10">
    <source>
        <dbReference type="ARBA" id="ARBA00048600"/>
    </source>
</evidence>
<dbReference type="PROSITE" id="PS50979">
    <property type="entry name" value="BC"/>
    <property type="match status" value="1"/>
</dbReference>